<sequence>MKTMKLFTMLFLAMGMAFTSCEGPEGPEGEMGLTGETGAQGEAGAAGEQGPQGEPGEDGNANVIASDWIDAGFDTSAALFSDEFSISVPELTREIADSAIILVYGRDDLSNRFEVHQLPYVQRNEKYDYHLEGSLVHEYELFITGTTMDGNNQFYLSVDKVRYVIVPSGTAKSASVNLYKMSYEEVMDHFGLDY</sequence>
<dbReference type="InterPro" id="IPR008160">
    <property type="entry name" value="Collagen"/>
</dbReference>
<feature type="signal peptide" evidence="2">
    <location>
        <begin position="1"/>
        <end position="22"/>
    </location>
</feature>
<dbReference type="EMBL" id="RCNR01000003">
    <property type="protein sequence ID" value="MUH34682.1"/>
    <property type="molecule type" value="Genomic_DNA"/>
</dbReference>
<dbReference type="Pfam" id="PF01391">
    <property type="entry name" value="Collagen"/>
    <property type="match status" value="1"/>
</dbReference>
<evidence type="ECO:0000256" key="2">
    <source>
        <dbReference type="SAM" id="SignalP"/>
    </source>
</evidence>
<feature type="compositionally biased region" description="Low complexity" evidence="1">
    <location>
        <begin position="30"/>
        <end position="54"/>
    </location>
</feature>
<dbReference type="AlphaFoldDB" id="A0A7X2ZQT4"/>
<organism evidence="3 4">
    <name type="scientific">Zobellia amurskyensis</name>
    <dbReference type="NCBI Taxonomy" id="248905"/>
    <lineage>
        <taxon>Bacteria</taxon>
        <taxon>Pseudomonadati</taxon>
        <taxon>Bacteroidota</taxon>
        <taxon>Flavobacteriia</taxon>
        <taxon>Flavobacteriales</taxon>
        <taxon>Flavobacteriaceae</taxon>
        <taxon>Zobellia</taxon>
    </lineage>
</organism>
<keyword evidence="2" id="KW-0732">Signal</keyword>
<dbReference type="Proteomes" id="UP000540519">
    <property type="component" value="Unassembled WGS sequence"/>
</dbReference>
<evidence type="ECO:0008006" key="5">
    <source>
        <dbReference type="Google" id="ProtNLM"/>
    </source>
</evidence>
<evidence type="ECO:0000313" key="4">
    <source>
        <dbReference type="Proteomes" id="UP000540519"/>
    </source>
</evidence>
<keyword evidence="4" id="KW-1185">Reference proteome</keyword>
<dbReference type="PROSITE" id="PS51257">
    <property type="entry name" value="PROKAR_LIPOPROTEIN"/>
    <property type="match status" value="1"/>
</dbReference>
<proteinExistence type="predicted"/>
<protein>
    <recommendedName>
        <fullName evidence="5">Collagen-like protein</fullName>
    </recommendedName>
</protein>
<gene>
    <name evidence="3" type="ORF">D9O36_02405</name>
</gene>
<evidence type="ECO:0000256" key="1">
    <source>
        <dbReference type="SAM" id="MobiDB-lite"/>
    </source>
</evidence>
<accession>A0A7X2ZQT4</accession>
<dbReference type="OrthoDB" id="679784at2"/>
<dbReference type="RefSeq" id="WP_155598690.1">
    <property type="nucleotide sequence ID" value="NZ_RCNR01000003.1"/>
</dbReference>
<evidence type="ECO:0000313" key="3">
    <source>
        <dbReference type="EMBL" id="MUH34682.1"/>
    </source>
</evidence>
<feature type="region of interest" description="Disordered" evidence="1">
    <location>
        <begin position="22"/>
        <end position="60"/>
    </location>
</feature>
<feature type="chain" id="PRO_5031031248" description="Collagen-like protein" evidence="2">
    <location>
        <begin position="23"/>
        <end position="194"/>
    </location>
</feature>
<comment type="caution">
    <text evidence="3">The sequence shown here is derived from an EMBL/GenBank/DDBJ whole genome shotgun (WGS) entry which is preliminary data.</text>
</comment>
<name>A0A7X2ZQT4_9FLAO</name>
<reference evidence="3 4" key="1">
    <citation type="journal article" date="2019" name="Mar. Drugs">
        <title>Comparative Genomics and CAZyme Genome Repertoires of Marine Zobellia amurskyensis KMM 3526(T) and Zobellia laminariae KMM 3676(T).</title>
        <authorList>
            <person name="Chernysheva N."/>
            <person name="Bystritskaya E."/>
            <person name="Stenkova A."/>
            <person name="Golovkin I."/>
            <person name="Nedashkovskaya O."/>
            <person name="Isaeva M."/>
        </authorList>
    </citation>
    <scope>NUCLEOTIDE SEQUENCE [LARGE SCALE GENOMIC DNA]</scope>
    <source>
        <strain evidence="3 4">KMM 3526</strain>
    </source>
</reference>